<dbReference type="KEGG" id="mnv:MNVI_07380"/>
<organism evidence="2 5">
    <name type="scientific">Mycobacterium noviomagense</name>
    <dbReference type="NCBI Taxonomy" id="459858"/>
    <lineage>
        <taxon>Bacteria</taxon>
        <taxon>Bacillati</taxon>
        <taxon>Actinomycetota</taxon>
        <taxon>Actinomycetes</taxon>
        <taxon>Mycobacteriales</taxon>
        <taxon>Mycobacteriaceae</taxon>
        <taxon>Mycobacterium</taxon>
    </lineage>
</organism>
<evidence type="ECO:0000313" key="5">
    <source>
        <dbReference type="Proteomes" id="UP000466894"/>
    </source>
</evidence>
<evidence type="ECO:0000313" key="3">
    <source>
        <dbReference type="EMBL" id="ORB15919.1"/>
    </source>
</evidence>
<name>A0A7I7PA02_9MYCO</name>
<protein>
    <submittedName>
        <fullName evidence="2">Uncharacterized protein</fullName>
    </submittedName>
</protein>
<feature type="region of interest" description="Disordered" evidence="1">
    <location>
        <begin position="205"/>
        <end position="224"/>
    </location>
</feature>
<dbReference type="AlphaFoldDB" id="A0A7I7PA02"/>
<dbReference type="RefSeq" id="WP_083087243.1">
    <property type="nucleotide sequence ID" value="NZ_AP022583.1"/>
</dbReference>
<reference evidence="2 5" key="2">
    <citation type="journal article" date="2019" name="Emerg. Microbes Infect.">
        <title>Comprehensive subspecies identification of 175 nontuberculous mycobacteria species based on 7547 genomic profiles.</title>
        <authorList>
            <person name="Matsumoto Y."/>
            <person name="Kinjo T."/>
            <person name="Motooka D."/>
            <person name="Nabeya D."/>
            <person name="Jung N."/>
            <person name="Uechi K."/>
            <person name="Horii T."/>
            <person name="Iida T."/>
            <person name="Fujita J."/>
            <person name="Nakamura S."/>
        </authorList>
    </citation>
    <scope>NUCLEOTIDE SEQUENCE [LARGE SCALE GENOMIC DNA]</scope>
    <source>
        <strain evidence="2 5">JCM 16367</strain>
    </source>
</reference>
<dbReference type="EMBL" id="AP022583">
    <property type="protein sequence ID" value="BBY05420.1"/>
    <property type="molecule type" value="Genomic_DNA"/>
</dbReference>
<reference evidence="3 4" key="1">
    <citation type="submission" date="2017-02" db="EMBL/GenBank/DDBJ databases">
        <title>The new phylogeny of genus Mycobacterium.</title>
        <authorList>
            <person name="Tortoli E."/>
            <person name="Trovato A."/>
            <person name="Cirillo D.M."/>
        </authorList>
    </citation>
    <scope>NUCLEOTIDE SEQUENCE [LARGE SCALE GENOMIC DNA]</scope>
    <source>
        <strain evidence="3 4">DSM 45145</strain>
    </source>
</reference>
<dbReference type="Proteomes" id="UP000192374">
    <property type="component" value="Unassembled WGS sequence"/>
</dbReference>
<evidence type="ECO:0000256" key="1">
    <source>
        <dbReference type="SAM" id="MobiDB-lite"/>
    </source>
</evidence>
<dbReference type="OrthoDB" id="4496336at2"/>
<evidence type="ECO:0000313" key="4">
    <source>
        <dbReference type="Proteomes" id="UP000192374"/>
    </source>
</evidence>
<accession>A0A7I7PA02</accession>
<evidence type="ECO:0000313" key="2">
    <source>
        <dbReference type="EMBL" id="BBY05420.1"/>
    </source>
</evidence>
<gene>
    <name evidence="3" type="ORF">BST37_08430</name>
    <name evidence="2" type="ORF">MNVI_07380</name>
</gene>
<keyword evidence="4" id="KW-1185">Reference proteome</keyword>
<proteinExistence type="predicted"/>
<sequence>MLAALSNPLGERKADVVEAAAEAFDRELLYLSAAFDIYGRLYRTLLDPTIDMEDVRDSLDSRAFIAKHLRPQYDESLLGDVVRLQVYAWVCKQLRNHIHRGILQVIPQAGRQYSNAATVALMLGSIAELAPGADNGMEQDHYDELGVWIADPVHPFGTPAMAADLATAGFALMGAALEYVDVFTKLIVRNKPTVTTALEQVAAAAHQSGGDTDPDQAPPPSRLLGCVQALPGEVEPPPPERASFHRAIFGWHPTRMR</sequence>
<reference evidence="2" key="3">
    <citation type="submission" date="2020-02" db="EMBL/GenBank/DDBJ databases">
        <authorList>
            <person name="Matsumoto Y."/>
            <person name="Motooka D."/>
            <person name="Nakamura S."/>
        </authorList>
    </citation>
    <scope>NUCLEOTIDE SEQUENCE</scope>
    <source>
        <strain evidence="2">JCM 16367</strain>
    </source>
</reference>
<dbReference type="Proteomes" id="UP000466894">
    <property type="component" value="Chromosome"/>
</dbReference>
<dbReference type="EMBL" id="MVIC01000010">
    <property type="protein sequence ID" value="ORB15919.1"/>
    <property type="molecule type" value="Genomic_DNA"/>
</dbReference>